<dbReference type="InterPro" id="IPR046347">
    <property type="entry name" value="bZIP_sf"/>
</dbReference>
<organism evidence="8 9">
    <name type="scientific">Penicillium chermesinum</name>
    <dbReference type="NCBI Taxonomy" id="63820"/>
    <lineage>
        <taxon>Eukaryota</taxon>
        <taxon>Fungi</taxon>
        <taxon>Dikarya</taxon>
        <taxon>Ascomycota</taxon>
        <taxon>Pezizomycotina</taxon>
        <taxon>Eurotiomycetes</taxon>
        <taxon>Eurotiomycetidae</taxon>
        <taxon>Eurotiales</taxon>
        <taxon>Aspergillaceae</taxon>
        <taxon>Penicillium</taxon>
    </lineage>
</organism>
<dbReference type="Gene3D" id="1.20.5.170">
    <property type="match status" value="1"/>
</dbReference>
<comment type="subcellular location">
    <subcellularLocation>
        <location evidence="1">Nucleus</location>
    </subcellularLocation>
</comment>
<feature type="compositionally biased region" description="Basic residues" evidence="6">
    <location>
        <begin position="54"/>
        <end position="63"/>
    </location>
</feature>
<dbReference type="Pfam" id="PF00170">
    <property type="entry name" value="bZIP_1"/>
    <property type="match status" value="1"/>
</dbReference>
<reference evidence="8" key="1">
    <citation type="submission" date="2022-11" db="EMBL/GenBank/DDBJ databases">
        <authorList>
            <person name="Petersen C."/>
        </authorList>
    </citation>
    <scope>NUCLEOTIDE SEQUENCE</scope>
    <source>
        <strain evidence="8">IBT 19713</strain>
    </source>
</reference>
<dbReference type="PANTHER" id="PTHR19304">
    <property type="entry name" value="CYCLIC-AMP RESPONSE ELEMENT BINDING PROTEIN"/>
    <property type="match status" value="1"/>
</dbReference>
<dbReference type="Proteomes" id="UP001150941">
    <property type="component" value="Unassembled WGS sequence"/>
</dbReference>
<dbReference type="GeneID" id="83203417"/>
<evidence type="ECO:0000256" key="2">
    <source>
        <dbReference type="ARBA" id="ARBA00023015"/>
    </source>
</evidence>
<proteinExistence type="predicted"/>
<evidence type="ECO:0000256" key="6">
    <source>
        <dbReference type="SAM" id="MobiDB-lite"/>
    </source>
</evidence>
<evidence type="ECO:0000256" key="5">
    <source>
        <dbReference type="SAM" id="Coils"/>
    </source>
</evidence>
<feature type="coiled-coil region" evidence="5">
    <location>
        <begin position="102"/>
        <end position="129"/>
    </location>
</feature>
<evidence type="ECO:0000313" key="8">
    <source>
        <dbReference type="EMBL" id="KAJ5225593.1"/>
    </source>
</evidence>
<evidence type="ECO:0000259" key="7">
    <source>
        <dbReference type="PROSITE" id="PS50217"/>
    </source>
</evidence>
<dbReference type="PROSITE" id="PS00036">
    <property type="entry name" value="BZIP_BASIC"/>
    <property type="match status" value="1"/>
</dbReference>
<feature type="compositionally biased region" description="Basic and acidic residues" evidence="6">
    <location>
        <begin position="64"/>
        <end position="77"/>
    </location>
</feature>
<dbReference type="AlphaFoldDB" id="A0A9W9NVC8"/>
<dbReference type="SUPFAM" id="SSF57959">
    <property type="entry name" value="Leucine zipper domain"/>
    <property type="match status" value="1"/>
</dbReference>
<evidence type="ECO:0000256" key="4">
    <source>
        <dbReference type="ARBA" id="ARBA00023242"/>
    </source>
</evidence>
<dbReference type="InterPro" id="IPR051027">
    <property type="entry name" value="bZIP_transcription_factors"/>
</dbReference>
<dbReference type="EMBL" id="JAPQKS010000005">
    <property type="protein sequence ID" value="KAJ5225593.1"/>
    <property type="molecule type" value="Genomic_DNA"/>
</dbReference>
<keyword evidence="5" id="KW-0175">Coiled coil</keyword>
<protein>
    <recommendedName>
        <fullName evidence="7">BZIP domain-containing protein</fullName>
    </recommendedName>
</protein>
<dbReference type="CDD" id="cd14687">
    <property type="entry name" value="bZIP_ATF2"/>
    <property type="match status" value="1"/>
</dbReference>
<dbReference type="GO" id="GO:0005634">
    <property type="term" value="C:nucleus"/>
    <property type="evidence" value="ECO:0007669"/>
    <property type="project" value="UniProtKB-SubCell"/>
</dbReference>
<dbReference type="RefSeq" id="XP_058329004.1">
    <property type="nucleotide sequence ID" value="XM_058476114.1"/>
</dbReference>
<sequence length="196" mass="22178">MAALGTPFQLQPASNAPVGAAISPVNQPLPEWLLHLSSGQKSIRSPPMPPLPTRNRRRSSTKRISRESVHPERARHLERNRIAANKCRMKKKEDQEQMMQLMNRESERRESLISEANSLRNEVWQLKNSLFAHAECGDGEILQWLQRMTQDAFSEYRKPSSFSSDSSAQVTDSLPDICTEGLEVPEGALFDDLINL</sequence>
<keyword evidence="2" id="KW-0805">Transcription regulation</keyword>
<dbReference type="SMART" id="SM00338">
    <property type="entry name" value="BRLZ"/>
    <property type="match status" value="1"/>
</dbReference>
<dbReference type="OrthoDB" id="295274at2759"/>
<feature type="domain" description="BZIP" evidence="7">
    <location>
        <begin position="70"/>
        <end position="133"/>
    </location>
</feature>
<dbReference type="PROSITE" id="PS50217">
    <property type="entry name" value="BZIP"/>
    <property type="match status" value="1"/>
</dbReference>
<keyword evidence="3" id="KW-0804">Transcription</keyword>
<evidence type="ECO:0000313" key="9">
    <source>
        <dbReference type="Proteomes" id="UP001150941"/>
    </source>
</evidence>
<keyword evidence="4" id="KW-0539">Nucleus</keyword>
<dbReference type="InterPro" id="IPR004827">
    <property type="entry name" value="bZIP"/>
</dbReference>
<evidence type="ECO:0000256" key="1">
    <source>
        <dbReference type="ARBA" id="ARBA00004123"/>
    </source>
</evidence>
<accession>A0A9W9NVC8</accession>
<name>A0A9W9NVC8_9EURO</name>
<evidence type="ECO:0000256" key="3">
    <source>
        <dbReference type="ARBA" id="ARBA00023163"/>
    </source>
</evidence>
<feature type="region of interest" description="Disordered" evidence="6">
    <location>
        <begin position="37"/>
        <end position="77"/>
    </location>
</feature>
<feature type="region of interest" description="Disordered" evidence="6">
    <location>
        <begin position="1"/>
        <end position="24"/>
    </location>
</feature>
<reference evidence="8" key="2">
    <citation type="journal article" date="2023" name="IMA Fungus">
        <title>Comparative genomic study of the Penicillium genus elucidates a diverse pangenome and 15 lateral gene transfer events.</title>
        <authorList>
            <person name="Petersen C."/>
            <person name="Sorensen T."/>
            <person name="Nielsen M.R."/>
            <person name="Sondergaard T.E."/>
            <person name="Sorensen J.L."/>
            <person name="Fitzpatrick D.A."/>
            <person name="Frisvad J.C."/>
            <person name="Nielsen K.L."/>
        </authorList>
    </citation>
    <scope>NUCLEOTIDE SEQUENCE</scope>
    <source>
        <strain evidence="8">IBT 19713</strain>
    </source>
</reference>
<gene>
    <name evidence="8" type="ORF">N7468_006818</name>
</gene>
<keyword evidence="9" id="KW-1185">Reference proteome</keyword>
<dbReference type="GO" id="GO:0003700">
    <property type="term" value="F:DNA-binding transcription factor activity"/>
    <property type="evidence" value="ECO:0007669"/>
    <property type="project" value="InterPro"/>
</dbReference>
<comment type="caution">
    <text evidence="8">The sequence shown here is derived from an EMBL/GenBank/DDBJ whole genome shotgun (WGS) entry which is preliminary data.</text>
</comment>